<evidence type="ECO:0000256" key="1">
    <source>
        <dbReference type="SAM" id="Phobius"/>
    </source>
</evidence>
<proteinExistence type="predicted"/>
<organism evidence="2">
    <name type="scientific">Arundo donax</name>
    <name type="common">Giant reed</name>
    <name type="synonym">Donax arundinaceus</name>
    <dbReference type="NCBI Taxonomy" id="35708"/>
    <lineage>
        <taxon>Eukaryota</taxon>
        <taxon>Viridiplantae</taxon>
        <taxon>Streptophyta</taxon>
        <taxon>Embryophyta</taxon>
        <taxon>Tracheophyta</taxon>
        <taxon>Spermatophyta</taxon>
        <taxon>Magnoliopsida</taxon>
        <taxon>Liliopsida</taxon>
        <taxon>Poales</taxon>
        <taxon>Poaceae</taxon>
        <taxon>PACMAD clade</taxon>
        <taxon>Arundinoideae</taxon>
        <taxon>Arundineae</taxon>
        <taxon>Arundo</taxon>
    </lineage>
</organism>
<evidence type="ECO:0000313" key="2">
    <source>
        <dbReference type="EMBL" id="JAD87743.1"/>
    </source>
</evidence>
<dbReference type="AlphaFoldDB" id="A0A0A9DM31"/>
<sequence>MLFLSNYLGDIHFFLGLYIVIMLAVAPNIALPSTILLLSYIPCAKCGIEATSMHLFTHVPCMPLRQYY</sequence>
<name>A0A0A9DM31_ARUDO</name>
<reference evidence="2" key="2">
    <citation type="journal article" date="2015" name="Data Brief">
        <title>Shoot transcriptome of the giant reed, Arundo donax.</title>
        <authorList>
            <person name="Barrero R.A."/>
            <person name="Guerrero F.D."/>
            <person name="Moolhuijzen P."/>
            <person name="Goolsby J.A."/>
            <person name="Tidwell J."/>
            <person name="Bellgard S.E."/>
            <person name="Bellgard M.I."/>
        </authorList>
    </citation>
    <scope>NUCLEOTIDE SEQUENCE</scope>
    <source>
        <tissue evidence="2">Shoot tissue taken approximately 20 cm above the soil surface</tissue>
    </source>
</reference>
<dbReference type="EMBL" id="GBRH01210152">
    <property type="protein sequence ID" value="JAD87743.1"/>
    <property type="molecule type" value="Transcribed_RNA"/>
</dbReference>
<keyword evidence="1" id="KW-1133">Transmembrane helix</keyword>
<keyword evidence="1" id="KW-0472">Membrane</keyword>
<keyword evidence="1" id="KW-0812">Transmembrane</keyword>
<accession>A0A0A9DM31</accession>
<reference evidence="2" key="1">
    <citation type="submission" date="2014-09" db="EMBL/GenBank/DDBJ databases">
        <authorList>
            <person name="Magalhaes I.L.F."/>
            <person name="Oliveira U."/>
            <person name="Santos F.R."/>
            <person name="Vidigal T.H.D.A."/>
            <person name="Brescovit A.D."/>
            <person name="Santos A.J."/>
        </authorList>
    </citation>
    <scope>NUCLEOTIDE SEQUENCE</scope>
    <source>
        <tissue evidence="2">Shoot tissue taken approximately 20 cm above the soil surface</tissue>
    </source>
</reference>
<protein>
    <submittedName>
        <fullName evidence="2">Uncharacterized protein</fullName>
    </submittedName>
</protein>
<feature type="transmembrane region" description="Helical" evidence="1">
    <location>
        <begin position="12"/>
        <end position="31"/>
    </location>
</feature>